<dbReference type="GO" id="GO:0009922">
    <property type="term" value="F:fatty acid elongase activity"/>
    <property type="evidence" value="ECO:0007669"/>
    <property type="project" value="UniProtKB-EC"/>
</dbReference>
<keyword evidence="5 10" id="KW-0276">Fatty acid metabolism</keyword>
<dbReference type="PANTHER" id="PTHR11157">
    <property type="entry name" value="FATTY ACID ACYL TRANSFERASE-RELATED"/>
    <property type="match status" value="1"/>
</dbReference>
<comment type="similarity">
    <text evidence="10">Belongs to the ELO family.</text>
</comment>
<feature type="transmembrane region" description="Helical" evidence="10">
    <location>
        <begin position="69"/>
        <end position="88"/>
    </location>
</feature>
<keyword evidence="2 10" id="KW-0444">Lipid biosynthesis</keyword>
<dbReference type="GO" id="GO:0034625">
    <property type="term" value="P:fatty acid elongation, monounsaturated fatty acid"/>
    <property type="evidence" value="ECO:0007669"/>
    <property type="project" value="TreeGrafter"/>
</dbReference>
<keyword evidence="8 10" id="KW-0472">Membrane</keyword>
<reference evidence="12" key="1">
    <citation type="submission" date="2017-10" db="EMBL/GenBank/DDBJ databases">
        <title>Cloning and expression analysis of fatty acid elongase 4 (Elovl4) in the sea urchin Strongylocentrotus intermedius.</title>
        <authorList>
            <person name="Ding J.Q."/>
            <person name="Yang D.Q."/>
            <person name="Chang Y."/>
        </authorList>
    </citation>
    <scope>NUCLEOTIDE SEQUENCE</scope>
</reference>
<dbReference type="AlphaFoldDB" id="A0A2H4TI20"/>
<evidence type="ECO:0000256" key="10">
    <source>
        <dbReference type="RuleBase" id="RU361115"/>
    </source>
</evidence>
<feature type="region of interest" description="Disordered" evidence="11">
    <location>
        <begin position="276"/>
        <end position="310"/>
    </location>
</feature>
<dbReference type="GO" id="GO:0030148">
    <property type="term" value="P:sphingolipid biosynthetic process"/>
    <property type="evidence" value="ECO:0007669"/>
    <property type="project" value="TreeGrafter"/>
</dbReference>
<feature type="transmembrane region" description="Helical" evidence="10">
    <location>
        <begin position="29"/>
        <end position="48"/>
    </location>
</feature>
<feature type="transmembrane region" description="Helical" evidence="10">
    <location>
        <begin position="172"/>
        <end position="194"/>
    </location>
</feature>
<evidence type="ECO:0000256" key="3">
    <source>
        <dbReference type="ARBA" id="ARBA00022679"/>
    </source>
</evidence>
<evidence type="ECO:0000256" key="9">
    <source>
        <dbReference type="ARBA" id="ARBA00023160"/>
    </source>
</evidence>
<dbReference type="PANTHER" id="PTHR11157:SF12">
    <property type="entry name" value="ELONGATION OF VERY LONG CHAIN FATTY ACIDS PROTEIN 4"/>
    <property type="match status" value="1"/>
</dbReference>
<organism evidence="12">
    <name type="scientific">Strongylocentrotus intermedius</name>
    <name type="common">Sea urchin</name>
    <dbReference type="NCBI Taxonomy" id="7667"/>
    <lineage>
        <taxon>Eukaryota</taxon>
        <taxon>Metazoa</taxon>
        <taxon>Echinodermata</taxon>
        <taxon>Eleutherozoa</taxon>
        <taxon>Echinozoa</taxon>
        <taxon>Echinoidea</taxon>
        <taxon>Euechinoidea</taxon>
        <taxon>Echinacea</taxon>
        <taxon>Camarodonta</taxon>
        <taxon>Echinidea</taxon>
        <taxon>Strongylocentrotidae</taxon>
        <taxon>Strongylocentrotus</taxon>
    </lineage>
</organism>
<evidence type="ECO:0000256" key="4">
    <source>
        <dbReference type="ARBA" id="ARBA00022692"/>
    </source>
</evidence>
<evidence type="ECO:0000256" key="7">
    <source>
        <dbReference type="ARBA" id="ARBA00023098"/>
    </source>
</evidence>
<gene>
    <name evidence="12" type="primary">Elovl4</name>
</gene>
<keyword evidence="4 10" id="KW-0812">Transmembrane</keyword>
<name>A0A2H4TI20_STRIE</name>
<keyword evidence="6 10" id="KW-1133">Transmembrane helix</keyword>
<dbReference type="GO" id="GO:0005789">
    <property type="term" value="C:endoplasmic reticulum membrane"/>
    <property type="evidence" value="ECO:0007669"/>
    <property type="project" value="TreeGrafter"/>
</dbReference>
<dbReference type="InterPro" id="IPR002076">
    <property type="entry name" value="ELO_fam"/>
</dbReference>
<evidence type="ECO:0000256" key="8">
    <source>
        <dbReference type="ARBA" id="ARBA00023136"/>
    </source>
</evidence>
<evidence type="ECO:0000256" key="11">
    <source>
        <dbReference type="SAM" id="MobiDB-lite"/>
    </source>
</evidence>
<keyword evidence="3 10" id="KW-0808">Transferase</keyword>
<evidence type="ECO:0000256" key="6">
    <source>
        <dbReference type="ARBA" id="ARBA00022989"/>
    </source>
</evidence>
<keyword evidence="7 10" id="KW-0443">Lipid metabolism</keyword>
<dbReference type="Pfam" id="PF01151">
    <property type="entry name" value="ELO"/>
    <property type="match status" value="1"/>
</dbReference>
<accession>A0A2H4TI20</accession>
<dbReference type="EMBL" id="MG516903">
    <property type="protein sequence ID" value="ATY93168.1"/>
    <property type="molecule type" value="mRNA"/>
</dbReference>
<dbReference type="GO" id="GO:0042761">
    <property type="term" value="P:very long-chain fatty acid biosynthetic process"/>
    <property type="evidence" value="ECO:0007669"/>
    <property type="project" value="TreeGrafter"/>
</dbReference>
<evidence type="ECO:0000256" key="5">
    <source>
        <dbReference type="ARBA" id="ARBA00022832"/>
    </source>
</evidence>
<protein>
    <recommendedName>
        <fullName evidence="10">Elongation of very long chain fatty acids protein</fullName>
        <ecNumber evidence="10">2.3.1.199</ecNumber>
    </recommendedName>
    <alternativeName>
        <fullName evidence="10">Very-long-chain 3-oxoacyl-CoA synthase</fullName>
    </alternativeName>
</protein>
<dbReference type="InterPro" id="IPR030457">
    <property type="entry name" value="ELO_CS"/>
</dbReference>
<keyword evidence="9 10" id="KW-0275">Fatty acid biosynthesis</keyword>
<dbReference type="EC" id="2.3.1.199" evidence="10"/>
<evidence type="ECO:0000313" key="12">
    <source>
        <dbReference type="EMBL" id="ATY93168.1"/>
    </source>
</evidence>
<feature type="transmembrane region" description="Helical" evidence="10">
    <location>
        <begin position="148"/>
        <end position="166"/>
    </location>
</feature>
<evidence type="ECO:0000256" key="2">
    <source>
        <dbReference type="ARBA" id="ARBA00022516"/>
    </source>
</evidence>
<feature type="compositionally biased region" description="Basic and acidic residues" evidence="11">
    <location>
        <begin position="276"/>
        <end position="290"/>
    </location>
</feature>
<sequence length="310" mass="36014">MDAVMDKANETYNFYLYTLTISDPRVKDWLFMESPLPTLIITALYLIMIRAGPKIMENQKPMELKNSMILYNFACVLLSGYIVIEGIYCGYKAGYSISCQQVVHSYEEYEHRIAKVLWWYYFSKFFEMLDTTFFILRKRNNQVTFLHVYHHASMFVLWWIGIKWVAGGQALFGAILNSFIHVVMYSYYCLAAMGPQFHKYLWWKKYLTILQFVQFCLGMAHAINSLYVQCPFPLWMQYGLIGYATSMFLLFANFYLHAYVKGERLPKAQLKLHSASEKNGVKGEGVKRNGVENGKGKGKGKSIGESKKVK</sequence>
<dbReference type="GO" id="GO:0034626">
    <property type="term" value="P:fatty acid elongation, polyunsaturated fatty acid"/>
    <property type="evidence" value="ECO:0007669"/>
    <property type="project" value="TreeGrafter"/>
</dbReference>
<evidence type="ECO:0000256" key="1">
    <source>
        <dbReference type="ARBA" id="ARBA00004141"/>
    </source>
</evidence>
<dbReference type="GO" id="GO:0019367">
    <property type="term" value="P:fatty acid elongation, saturated fatty acid"/>
    <property type="evidence" value="ECO:0007669"/>
    <property type="project" value="TreeGrafter"/>
</dbReference>
<comment type="catalytic activity">
    <reaction evidence="10">
        <text>a very-long-chain acyl-CoA + malonyl-CoA + H(+) = a very-long-chain 3-oxoacyl-CoA + CO2 + CoA</text>
        <dbReference type="Rhea" id="RHEA:32727"/>
        <dbReference type="ChEBI" id="CHEBI:15378"/>
        <dbReference type="ChEBI" id="CHEBI:16526"/>
        <dbReference type="ChEBI" id="CHEBI:57287"/>
        <dbReference type="ChEBI" id="CHEBI:57384"/>
        <dbReference type="ChEBI" id="CHEBI:90725"/>
        <dbReference type="ChEBI" id="CHEBI:90736"/>
        <dbReference type="EC" id="2.3.1.199"/>
    </reaction>
</comment>
<proteinExistence type="evidence at transcript level"/>
<comment type="subcellular location">
    <subcellularLocation>
        <location evidence="1">Membrane</location>
        <topology evidence="1">Multi-pass membrane protein</topology>
    </subcellularLocation>
</comment>
<feature type="transmembrane region" description="Helical" evidence="10">
    <location>
        <begin position="206"/>
        <end position="223"/>
    </location>
</feature>
<dbReference type="PROSITE" id="PS01188">
    <property type="entry name" value="ELO"/>
    <property type="match status" value="1"/>
</dbReference>
<feature type="transmembrane region" description="Helical" evidence="10">
    <location>
        <begin position="235"/>
        <end position="256"/>
    </location>
</feature>